<name>A0A9W5TTT3_9BACI</name>
<reference evidence="4" key="2">
    <citation type="submission" date="2020-09" db="EMBL/GenBank/DDBJ databases">
        <authorList>
            <person name="Sun Q."/>
            <person name="Zhou Y."/>
        </authorList>
    </citation>
    <scope>NUCLEOTIDE SEQUENCE</scope>
    <source>
        <strain evidence="4">CGMCC 1.15454</strain>
    </source>
</reference>
<evidence type="ECO:0000313" key="4">
    <source>
        <dbReference type="EMBL" id="GGB28016.1"/>
    </source>
</evidence>
<dbReference type="Gene3D" id="3.60.21.10">
    <property type="match status" value="1"/>
</dbReference>
<dbReference type="AlphaFoldDB" id="A0A9W5TTT3"/>
<dbReference type="EC" id="3.1.4.-" evidence="2"/>
<dbReference type="GO" id="GO:0016787">
    <property type="term" value="F:hydrolase activity"/>
    <property type="evidence" value="ECO:0007669"/>
    <property type="project" value="UniProtKB-UniRule"/>
</dbReference>
<dbReference type="InterPro" id="IPR041802">
    <property type="entry name" value="MPP_YfcE"/>
</dbReference>
<feature type="domain" description="Calcineurin-like phosphoesterase" evidence="3">
    <location>
        <begin position="3"/>
        <end position="144"/>
    </location>
</feature>
<evidence type="ECO:0000256" key="2">
    <source>
        <dbReference type="RuleBase" id="RU362039"/>
    </source>
</evidence>
<protein>
    <recommendedName>
        <fullName evidence="2">Phosphoesterase</fullName>
        <ecNumber evidence="2">3.1.4.-</ecNumber>
    </recommendedName>
</protein>
<accession>A0A9W5TTT3</accession>
<comment type="caution">
    <text evidence="4">The sequence shown here is derived from an EMBL/GenBank/DDBJ whole genome shotgun (WGS) entry which is preliminary data.</text>
</comment>
<organism evidence="4 5">
    <name type="scientific">Lentibacillus populi</name>
    <dbReference type="NCBI Taxonomy" id="1827502"/>
    <lineage>
        <taxon>Bacteria</taxon>
        <taxon>Bacillati</taxon>
        <taxon>Bacillota</taxon>
        <taxon>Bacilli</taxon>
        <taxon>Bacillales</taxon>
        <taxon>Bacillaceae</taxon>
        <taxon>Lentibacillus</taxon>
    </lineage>
</organism>
<dbReference type="Pfam" id="PF12850">
    <property type="entry name" value="Metallophos_2"/>
    <property type="match status" value="1"/>
</dbReference>
<dbReference type="SUPFAM" id="SSF56300">
    <property type="entry name" value="Metallo-dependent phosphatases"/>
    <property type="match status" value="1"/>
</dbReference>
<keyword evidence="2" id="KW-0479">Metal-binding</keyword>
<dbReference type="InterPro" id="IPR024654">
    <property type="entry name" value="Calcineurin-like_PHP_lpxH"/>
</dbReference>
<dbReference type="CDD" id="cd00841">
    <property type="entry name" value="MPP_YfcE"/>
    <property type="match status" value="1"/>
</dbReference>
<dbReference type="NCBIfam" id="TIGR00040">
    <property type="entry name" value="yfcE"/>
    <property type="match status" value="1"/>
</dbReference>
<evidence type="ECO:0000259" key="3">
    <source>
        <dbReference type="Pfam" id="PF12850"/>
    </source>
</evidence>
<keyword evidence="5" id="KW-1185">Reference proteome</keyword>
<reference evidence="4" key="1">
    <citation type="journal article" date="2014" name="Int. J. Syst. Evol. Microbiol.">
        <title>Complete genome sequence of Corynebacterium casei LMG S-19264T (=DSM 44701T), isolated from a smear-ripened cheese.</title>
        <authorList>
            <consortium name="US DOE Joint Genome Institute (JGI-PGF)"/>
            <person name="Walter F."/>
            <person name="Albersmeier A."/>
            <person name="Kalinowski J."/>
            <person name="Ruckert C."/>
        </authorList>
    </citation>
    <scope>NUCLEOTIDE SEQUENCE</scope>
    <source>
        <strain evidence="4">CGMCC 1.15454</strain>
    </source>
</reference>
<dbReference type="PANTHER" id="PTHR11124">
    <property type="entry name" value="VACUOLAR SORTING PROTEIN VPS29"/>
    <property type="match status" value="1"/>
</dbReference>
<evidence type="ECO:0000256" key="1">
    <source>
        <dbReference type="ARBA" id="ARBA00008950"/>
    </source>
</evidence>
<dbReference type="Proteomes" id="UP000621492">
    <property type="component" value="Unassembled WGS sequence"/>
</dbReference>
<proteinExistence type="inferred from homology"/>
<evidence type="ECO:0000313" key="5">
    <source>
        <dbReference type="Proteomes" id="UP000621492"/>
    </source>
</evidence>
<gene>
    <name evidence="4" type="ORF">GCM10011409_01730</name>
</gene>
<dbReference type="GO" id="GO:0046872">
    <property type="term" value="F:metal ion binding"/>
    <property type="evidence" value="ECO:0007669"/>
    <property type="project" value="UniProtKB-KW"/>
</dbReference>
<sequence length="169" mass="19195">MPKVLIVSDSHGLTAELDQIKEKHQTDYMFHCGDAELDMDAAELEGFIKVAGNCDFDTRFPDEQLAEMEGVKFFITHGHLYNVKANLMTLSYRAQENNAQVVCFGHTHIAGAKKIGDLLFINPGSIRLPRNRPESTYAIMDWKTKDDVHVFFYTMNGEQVDELTYDTSL</sequence>
<dbReference type="RefSeq" id="WP_088050794.1">
    <property type="nucleotide sequence ID" value="NZ_BMJD01000001.1"/>
</dbReference>
<dbReference type="EMBL" id="BMJD01000001">
    <property type="protein sequence ID" value="GGB28016.1"/>
    <property type="molecule type" value="Genomic_DNA"/>
</dbReference>
<comment type="cofactor">
    <cofactor evidence="2">
        <name>a divalent metal cation</name>
        <dbReference type="ChEBI" id="CHEBI:60240"/>
    </cofactor>
</comment>
<comment type="similarity">
    <text evidence="1 2">Belongs to the metallophosphoesterase superfamily. YfcE family.</text>
</comment>
<dbReference type="InterPro" id="IPR029052">
    <property type="entry name" value="Metallo-depent_PP-like"/>
</dbReference>
<dbReference type="InterPro" id="IPR000979">
    <property type="entry name" value="Phosphodiesterase_MJ0936/Vps29"/>
</dbReference>